<accession>A0ABY3DWI9</accession>
<keyword evidence="2" id="KW-0472">Membrane</keyword>
<gene>
    <name evidence="3" type="ORF">FO470_04270</name>
</gene>
<evidence type="ECO:0000256" key="2">
    <source>
        <dbReference type="SAM" id="Phobius"/>
    </source>
</evidence>
<dbReference type="Gene3D" id="1.10.287.470">
    <property type="entry name" value="Helix hairpin bin"/>
    <property type="match status" value="1"/>
</dbReference>
<evidence type="ECO:0000313" key="4">
    <source>
        <dbReference type="Proteomes" id="UP000315321"/>
    </source>
</evidence>
<feature type="coiled-coil region" evidence="1">
    <location>
        <begin position="101"/>
        <end position="149"/>
    </location>
</feature>
<dbReference type="Gene3D" id="2.40.50.100">
    <property type="match status" value="1"/>
</dbReference>
<dbReference type="RefSeq" id="WP_144341647.1">
    <property type="nucleotide sequence ID" value="NZ_VMBP01000001.1"/>
</dbReference>
<dbReference type="EMBL" id="VMBP01000001">
    <property type="protein sequence ID" value="TSJ64491.1"/>
    <property type="molecule type" value="Genomic_DNA"/>
</dbReference>
<evidence type="ECO:0000256" key="1">
    <source>
        <dbReference type="SAM" id="Coils"/>
    </source>
</evidence>
<keyword evidence="2" id="KW-1133">Transmembrane helix</keyword>
<keyword evidence="2" id="KW-0812">Transmembrane</keyword>
<proteinExistence type="predicted"/>
<comment type="caution">
    <text evidence="3">The sequence shown here is derived from an EMBL/GenBank/DDBJ whole genome shotgun (WGS) entry which is preliminary data.</text>
</comment>
<dbReference type="Gene3D" id="2.40.30.170">
    <property type="match status" value="1"/>
</dbReference>
<dbReference type="PANTHER" id="PTHR30386">
    <property type="entry name" value="MEMBRANE FUSION SUBUNIT OF EMRAB-TOLC MULTIDRUG EFFLUX PUMP"/>
    <property type="match status" value="1"/>
</dbReference>
<protein>
    <submittedName>
        <fullName evidence="3">HlyD family secretion protein</fullName>
    </submittedName>
</protein>
<evidence type="ECO:0000313" key="3">
    <source>
        <dbReference type="EMBL" id="TSJ64491.1"/>
    </source>
</evidence>
<dbReference type="PANTHER" id="PTHR30386:SF18">
    <property type="entry name" value="INNER MEMBRANE PROTEIN YIAV-RELATED"/>
    <property type="match status" value="1"/>
</dbReference>
<organism evidence="3 4">
    <name type="scientific">Ancylobacter moscoviensis</name>
    <dbReference type="NCBI Taxonomy" id="2597768"/>
    <lineage>
        <taxon>Bacteria</taxon>
        <taxon>Pseudomonadati</taxon>
        <taxon>Pseudomonadota</taxon>
        <taxon>Alphaproteobacteria</taxon>
        <taxon>Hyphomicrobiales</taxon>
        <taxon>Xanthobacteraceae</taxon>
        <taxon>Ancylobacter</taxon>
    </lineage>
</organism>
<reference evidence="3 4" key="1">
    <citation type="submission" date="2019-07" db="EMBL/GenBank/DDBJ databases">
        <authorList>
            <person name="Grouzdev D.S."/>
        </authorList>
    </citation>
    <scope>NUCLEOTIDE SEQUENCE [LARGE SCALE GENOMIC DNA]</scope>
    <source>
        <strain evidence="3 4">3C</strain>
    </source>
</reference>
<name>A0ABY3DWI9_9HYPH</name>
<dbReference type="InterPro" id="IPR050739">
    <property type="entry name" value="MFP"/>
</dbReference>
<feature type="transmembrane region" description="Helical" evidence="2">
    <location>
        <begin position="31"/>
        <end position="53"/>
    </location>
</feature>
<keyword evidence="1" id="KW-0175">Coiled coil</keyword>
<dbReference type="SUPFAM" id="SSF111369">
    <property type="entry name" value="HlyD-like secretion proteins"/>
    <property type="match status" value="2"/>
</dbReference>
<sequence>MMIGMLVLAIATLLFWVIFFKLKLLRLTPGWIFGFSVFFLHLALIFVIGLRFVTPYSTSATIIQHTIQLIPRLSEPTLITEVLVEDNMPVRKGDPLFKFDRTIYEARVNQLKAQLAAAQQNVKVLGTNIKTAENQVVEAEAALAYSTNQMDDYNILIQKGVGRLEQAIKWRDTVKGDTARLHAAQAELQVARLQYESSIDGVHTSVANLEADLQQAQFYLDNTVLNAPEDGRVINLQVRPGMVSGILRIGGIAVLIAEDNRYLLATYFQENLKYVAPGQYAEVAFDLYPGQIFKGRVDSIWKANGQGQLLPTAEIPRFEPVDPSLPQGQYAVKILLDDRDQSKFPIGAQGSVAIYVNGDRGAWAALRKVAIRMHTWLAWLYPLNI</sequence>
<keyword evidence="4" id="KW-1185">Reference proteome</keyword>
<dbReference type="Proteomes" id="UP000315321">
    <property type="component" value="Unassembled WGS sequence"/>
</dbReference>